<feature type="transmembrane region" description="Helical" evidence="1">
    <location>
        <begin position="128"/>
        <end position="148"/>
    </location>
</feature>
<comment type="caution">
    <text evidence="2">The sequence shown here is derived from an EMBL/GenBank/DDBJ whole genome shotgun (WGS) entry which is preliminary data.</text>
</comment>
<feature type="transmembrane region" description="Helical" evidence="1">
    <location>
        <begin position="100"/>
        <end position="122"/>
    </location>
</feature>
<proteinExistence type="predicted"/>
<keyword evidence="1" id="KW-0812">Transmembrane</keyword>
<accession>A0ABP6ZGN3</accession>
<dbReference type="Proteomes" id="UP001501490">
    <property type="component" value="Unassembled WGS sequence"/>
</dbReference>
<name>A0ABP6ZGN3_9ACTN</name>
<dbReference type="EMBL" id="BAABAB010000002">
    <property type="protein sequence ID" value="GAA3604074.1"/>
    <property type="molecule type" value="Genomic_DNA"/>
</dbReference>
<evidence type="ECO:0000313" key="3">
    <source>
        <dbReference type="Proteomes" id="UP001501490"/>
    </source>
</evidence>
<organism evidence="2 3">
    <name type="scientific">Microlunatus ginsengisoli</name>
    <dbReference type="NCBI Taxonomy" id="363863"/>
    <lineage>
        <taxon>Bacteria</taxon>
        <taxon>Bacillati</taxon>
        <taxon>Actinomycetota</taxon>
        <taxon>Actinomycetes</taxon>
        <taxon>Propionibacteriales</taxon>
        <taxon>Propionibacteriaceae</taxon>
        <taxon>Microlunatus</taxon>
    </lineage>
</organism>
<keyword evidence="1" id="KW-0472">Membrane</keyword>
<keyword evidence="3" id="KW-1185">Reference proteome</keyword>
<keyword evidence="1" id="KW-1133">Transmembrane helix</keyword>
<sequence>MTSQTSTGYEYMTVRAPQQLAPLYRDAYRNFGWSLEKVQQRPPIRPFPLLPAIRSNTATLSFRRDRALTNTAMVGEFQRTADASLDAVVRMERSKKTIPIGVATVLAAVGTALLATCLLLGATAALPIIIGVFGLVFWGTAAIAYFALKSARTRQLEPSILAEQARVFDAGQQAAQLINSSR</sequence>
<evidence type="ECO:0000256" key="1">
    <source>
        <dbReference type="SAM" id="Phobius"/>
    </source>
</evidence>
<dbReference type="RefSeq" id="WP_344801220.1">
    <property type="nucleotide sequence ID" value="NZ_BAABAB010000002.1"/>
</dbReference>
<protein>
    <submittedName>
        <fullName evidence="2">Uncharacterized protein</fullName>
    </submittedName>
</protein>
<evidence type="ECO:0000313" key="2">
    <source>
        <dbReference type="EMBL" id="GAA3604074.1"/>
    </source>
</evidence>
<reference evidence="3" key="1">
    <citation type="journal article" date="2019" name="Int. J. Syst. Evol. Microbiol.">
        <title>The Global Catalogue of Microorganisms (GCM) 10K type strain sequencing project: providing services to taxonomists for standard genome sequencing and annotation.</title>
        <authorList>
            <consortium name="The Broad Institute Genomics Platform"/>
            <consortium name="The Broad Institute Genome Sequencing Center for Infectious Disease"/>
            <person name="Wu L."/>
            <person name="Ma J."/>
        </authorList>
    </citation>
    <scope>NUCLEOTIDE SEQUENCE [LARGE SCALE GENOMIC DNA]</scope>
    <source>
        <strain evidence="3">JCM 16929</strain>
    </source>
</reference>
<gene>
    <name evidence="2" type="ORF">GCM10022236_02290</name>
</gene>